<dbReference type="GO" id="GO:0000122">
    <property type="term" value="P:negative regulation of transcription by RNA polymerase II"/>
    <property type="evidence" value="ECO:0007669"/>
    <property type="project" value="TreeGrafter"/>
</dbReference>
<keyword evidence="11" id="KW-1185">Reference proteome</keyword>
<evidence type="ECO:0000313" key="10">
    <source>
        <dbReference type="EMBL" id="CRK86292.1"/>
    </source>
</evidence>
<sequence>MPNEPEKNPLSGNKPTIHTTHQLPIDLAVTNKVIVKPANEKMSIQQTFRTIQQPPTMRVVRMPGTGASGAQIIQTQIMPPTILKSSIPGRSTITVSKSPTTYLPRVTATLSTIQGAKGTQQIRTPTPPASSVAGISPAFVRSITPRTSSPNAVLSQGTTAWVSGSGAMQVQVPQQIIRSTITQNRTITANIFGQSTNQQGSNISVTTTTTGASGQPTYVATVLPQRPQGATIVYTSQQQQPFIQGQVQRMGLTTGTTNPRQIRPIQRIPTTGIRVNTSGLSIRQNVPSLTPTTVIATQNRTNSGLASSTTISNTIPARIFQVQSQQPGGSQIISQSNQKIVSANVMLPIIVNSPRITHSVKNPLPQGIIAHVSKLTSGTVSNDGTIISNSLTNTMASMSNTMVASIQTNQSGQSQVTQGNNQQQGTIYTTQSTQQVQGMTSQGGNQIITVSQQQPQQLISNQSNIHQSGNVQTVVPLAIGSRSGNIPIKTITVSASNSGSLDSSSVVHRNLSSNTGNIQATTIMPITKIVSQQQVVNQNQQNISGSQVNQGTPVYIHTRIPTVSTVASSAQSQVIAVSSSSSTPTYSTSGTPATVYYEQASVTTSTTTPSSSSNEQSYTVASASNIRYNEKMIHSIIATSYQNQAASAQGNSSHIQQQSSSSNPIRFSPLVVENQSGSQNQQSHQIITMGAGNIIQQQQGSIADTATHVIVPISNQVPTSPRGPVAAIRKQNETTPVKGAKKQPKGKNYQVHETLQLRGPQRPQMSAAVAQLTNVKPLEPKQHSTASSPKTIFSERESPLHGDDWSDGSTTVSIPNSPRSEDEDLDALIMSNQFNKVNEEIGKFLNKTPAKINSAVKRESSEQQAIPRTKKLKTERVATDISDSVAETNNENSAENANNKKKDVVLKKPQASLLPAYNHAPKHAHNHFLRYSDVRVRDERKPSVMDLANQPKVAQRVNGWKTHMINAEITEMINDETQEMEKLNAVLKRLETFESSQEAEKASELIKGNLQRSRLIIDSFMDSRTQLLKIFDHKDHASDIINRCASKRNFKKR</sequence>
<evidence type="ECO:0000256" key="3">
    <source>
        <dbReference type="ARBA" id="ARBA00022491"/>
    </source>
</evidence>
<dbReference type="PANTHER" id="PTHR13497">
    <property type="entry name" value="HISTONE DEACETYLASE COMPLEX SUBUNIT SAP130"/>
    <property type="match status" value="1"/>
</dbReference>
<keyword evidence="7" id="KW-0175">Coiled coil</keyword>
<evidence type="ECO:0000256" key="2">
    <source>
        <dbReference type="ARBA" id="ARBA00007859"/>
    </source>
</evidence>
<reference evidence="10 11" key="1">
    <citation type="submission" date="2015-04" db="EMBL/GenBank/DDBJ databases">
        <authorList>
            <person name="Syromyatnikov M.Y."/>
            <person name="Popov V.N."/>
        </authorList>
    </citation>
    <scope>NUCLEOTIDE SEQUENCE [LARGE SCALE GENOMIC DNA]</scope>
</reference>
<evidence type="ECO:0000256" key="4">
    <source>
        <dbReference type="ARBA" id="ARBA00023015"/>
    </source>
</evidence>
<accession>A0A1J1HFV2</accession>
<feature type="compositionally biased region" description="Basic and acidic residues" evidence="8">
    <location>
        <begin position="793"/>
        <end position="804"/>
    </location>
</feature>
<feature type="domain" description="Histone deacetylase complex subunit SAP130 C-terminal" evidence="9">
    <location>
        <begin position="905"/>
        <end position="1041"/>
    </location>
</feature>
<proteinExistence type="inferred from homology"/>
<evidence type="ECO:0000256" key="8">
    <source>
        <dbReference type="SAM" id="MobiDB-lite"/>
    </source>
</evidence>
<feature type="compositionally biased region" description="Polar residues" evidence="8">
    <location>
        <begin position="10"/>
        <end position="22"/>
    </location>
</feature>
<protein>
    <submittedName>
        <fullName evidence="10">CLUMA_CG000008, isoform A</fullName>
    </submittedName>
</protein>
<evidence type="ECO:0000313" key="11">
    <source>
        <dbReference type="Proteomes" id="UP000183832"/>
    </source>
</evidence>
<feature type="compositionally biased region" description="Polar residues" evidence="8">
    <location>
        <begin position="807"/>
        <end position="818"/>
    </location>
</feature>
<gene>
    <name evidence="10" type="ORF">CLUMA_CG000008</name>
</gene>
<feature type="region of interest" description="Disordered" evidence="8">
    <location>
        <begin position="857"/>
        <end position="904"/>
    </location>
</feature>
<dbReference type="InterPro" id="IPR024137">
    <property type="entry name" value="His_deAcase_cplx_SAP130"/>
</dbReference>
<dbReference type="AlphaFoldDB" id="A0A1J1HFV2"/>
<evidence type="ECO:0000256" key="6">
    <source>
        <dbReference type="ARBA" id="ARBA00023242"/>
    </source>
</evidence>
<evidence type="ECO:0000256" key="1">
    <source>
        <dbReference type="ARBA" id="ARBA00004123"/>
    </source>
</evidence>
<feature type="region of interest" description="Disordered" evidence="8">
    <location>
        <begin position="777"/>
        <end position="822"/>
    </location>
</feature>
<evidence type="ECO:0000256" key="7">
    <source>
        <dbReference type="SAM" id="Coils"/>
    </source>
</evidence>
<evidence type="ECO:0000259" key="9">
    <source>
        <dbReference type="Pfam" id="PF16014"/>
    </source>
</evidence>
<feature type="region of interest" description="Disordered" evidence="8">
    <location>
        <begin position="1"/>
        <end position="22"/>
    </location>
</feature>
<comment type="subcellular location">
    <subcellularLocation>
        <location evidence="1">Nucleus</location>
    </subcellularLocation>
</comment>
<keyword evidence="5" id="KW-0804">Transcription</keyword>
<keyword evidence="6" id="KW-0539">Nucleus</keyword>
<comment type="similarity">
    <text evidence="2">Belongs to the SAP130 family.</text>
</comment>
<feature type="coiled-coil region" evidence="7">
    <location>
        <begin position="966"/>
        <end position="993"/>
    </location>
</feature>
<feature type="compositionally biased region" description="Low complexity" evidence="8">
    <location>
        <begin position="886"/>
        <end position="897"/>
    </location>
</feature>
<dbReference type="PANTHER" id="PTHR13497:SF3">
    <property type="entry name" value="HISTONE DEACETYLASE COMPLEX SUBUNIT SAP130"/>
    <property type="match status" value="1"/>
</dbReference>
<dbReference type="InterPro" id="IPR031963">
    <property type="entry name" value="SAP130_C"/>
</dbReference>
<dbReference type="GO" id="GO:0070822">
    <property type="term" value="C:Sin3-type complex"/>
    <property type="evidence" value="ECO:0007669"/>
    <property type="project" value="TreeGrafter"/>
</dbReference>
<organism evidence="10 11">
    <name type="scientific">Clunio marinus</name>
    <dbReference type="NCBI Taxonomy" id="568069"/>
    <lineage>
        <taxon>Eukaryota</taxon>
        <taxon>Metazoa</taxon>
        <taxon>Ecdysozoa</taxon>
        <taxon>Arthropoda</taxon>
        <taxon>Hexapoda</taxon>
        <taxon>Insecta</taxon>
        <taxon>Pterygota</taxon>
        <taxon>Neoptera</taxon>
        <taxon>Endopterygota</taxon>
        <taxon>Diptera</taxon>
        <taxon>Nematocera</taxon>
        <taxon>Chironomoidea</taxon>
        <taxon>Chironomidae</taxon>
        <taxon>Clunio</taxon>
    </lineage>
</organism>
<dbReference type="Pfam" id="PF16014">
    <property type="entry name" value="SAP130_C"/>
    <property type="match status" value="1"/>
</dbReference>
<keyword evidence="3" id="KW-0678">Repressor</keyword>
<dbReference type="EMBL" id="CVRI01000001">
    <property type="protein sequence ID" value="CRK86292.1"/>
    <property type="molecule type" value="Genomic_DNA"/>
</dbReference>
<dbReference type="Proteomes" id="UP000183832">
    <property type="component" value="Unassembled WGS sequence"/>
</dbReference>
<dbReference type="STRING" id="568069.A0A1J1HFV2"/>
<name>A0A1J1HFV2_9DIPT</name>
<evidence type="ECO:0000256" key="5">
    <source>
        <dbReference type="ARBA" id="ARBA00023163"/>
    </source>
</evidence>
<keyword evidence="4" id="KW-0805">Transcription regulation</keyword>
<dbReference type="OrthoDB" id="10048604at2759"/>